<dbReference type="GO" id="GO:0009706">
    <property type="term" value="C:chloroplast inner membrane"/>
    <property type="evidence" value="ECO:0007669"/>
    <property type="project" value="TreeGrafter"/>
</dbReference>
<dbReference type="GO" id="GO:0005319">
    <property type="term" value="F:lipid transporter activity"/>
    <property type="evidence" value="ECO:0007669"/>
    <property type="project" value="TreeGrafter"/>
</dbReference>
<accession>A0A8T2S8X7</accession>
<sequence>MGVIDDMGGFSGMCPPVTRCSFTGSSSFLIKGSLKRFVGTYSRSLRPAVGDRIHIPARSIGPIQVRAGNSESADDGALFSNPHSGRKNARIVPGAVGLLMIVGTLGMAAKIMWQKASHVASLPPTYEAILEFPFASGITIGTVVRIRGVDAGSVINVRPRLERIDAKIQVTDSAFYIPRNALVEVNQSGLVGETLIDITPRDPVPKPSVGPLDPLCPSEGLIVCDKERIRGQQGVSIDDLIRLCGKMAKDTKDSDVRDLFKSAQQLENVIVGSRPLLEKVEKFTETVEPVVKDLHDGRALNDVKDLLKQTSQMVHTLKESSALKEQKKSFLKAVADLETTLNNLRYERVLQRLALLLSP</sequence>
<comment type="caution">
    <text evidence="2">The sequence shown here is derived from an EMBL/GenBank/DDBJ whole genome shotgun (WGS) entry which is preliminary data.</text>
</comment>
<gene>
    <name evidence="2" type="ORF">KP509_21G002500</name>
</gene>
<dbReference type="OrthoDB" id="1924069at2759"/>
<dbReference type="PANTHER" id="PTHR34675">
    <property type="entry name" value="PROTEIN TRIGALACTOSYLDIACYLGLYCEROL 2, CHLOROPLASTIC"/>
    <property type="match status" value="1"/>
</dbReference>
<reference evidence="2" key="1">
    <citation type="submission" date="2021-08" db="EMBL/GenBank/DDBJ databases">
        <title>WGS assembly of Ceratopteris richardii.</title>
        <authorList>
            <person name="Marchant D.B."/>
            <person name="Chen G."/>
            <person name="Jenkins J."/>
            <person name="Shu S."/>
            <person name="Leebens-Mack J."/>
            <person name="Grimwood J."/>
            <person name="Schmutz J."/>
            <person name="Soltis P."/>
            <person name="Soltis D."/>
            <person name="Chen Z.-H."/>
        </authorList>
    </citation>
    <scope>NUCLEOTIDE SEQUENCE</scope>
    <source>
        <strain evidence="2">Whitten #5841</strain>
        <tissue evidence="2">Leaf</tissue>
    </source>
</reference>
<dbReference type="Proteomes" id="UP000825935">
    <property type="component" value="Chromosome 21"/>
</dbReference>
<proteinExistence type="predicted"/>
<evidence type="ECO:0000259" key="1">
    <source>
        <dbReference type="Pfam" id="PF02470"/>
    </source>
</evidence>
<keyword evidence="3" id="KW-1185">Reference proteome</keyword>
<dbReference type="InterPro" id="IPR039342">
    <property type="entry name" value="TGD2-like"/>
</dbReference>
<dbReference type="EMBL" id="CM035426">
    <property type="protein sequence ID" value="KAH7314420.1"/>
    <property type="molecule type" value="Genomic_DNA"/>
</dbReference>
<organism evidence="2 3">
    <name type="scientific">Ceratopteris richardii</name>
    <name type="common">Triangle waterfern</name>
    <dbReference type="NCBI Taxonomy" id="49495"/>
    <lineage>
        <taxon>Eukaryota</taxon>
        <taxon>Viridiplantae</taxon>
        <taxon>Streptophyta</taxon>
        <taxon>Embryophyta</taxon>
        <taxon>Tracheophyta</taxon>
        <taxon>Polypodiopsida</taxon>
        <taxon>Polypodiidae</taxon>
        <taxon>Polypodiales</taxon>
        <taxon>Pteridineae</taxon>
        <taxon>Pteridaceae</taxon>
        <taxon>Parkerioideae</taxon>
        <taxon>Ceratopteris</taxon>
    </lineage>
</organism>
<dbReference type="PANTHER" id="PTHR34675:SF1">
    <property type="entry name" value="PROTEIN TRIGALACTOSYLDIACYLGLYCEROL 2, CHLOROPLASTIC"/>
    <property type="match status" value="1"/>
</dbReference>
<dbReference type="InterPro" id="IPR003399">
    <property type="entry name" value="Mce/MlaD"/>
</dbReference>
<dbReference type="Pfam" id="PF02470">
    <property type="entry name" value="MlaD"/>
    <property type="match status" value="1"/>
</dbReference>
<evidence type="ECO:0000313" key="3">
    <source>
        <dbReference type="Proteomes" id="UP000825935"/>
    </source>
</evidence>
<name>A0A8T2S8X7_CERRI</name>
<dbReference type="OMA" id="RIHIPAR"/>
<dbReference type="AlphaFoldDB" id="A0A8T2S8X7"/>
<feature type="domain" description="Mce/MlaD" evidence="1">
    <location>
        <begin position="125"/>
        <end position="200"/>
    </location>
</feature>
<evidence type="ECO:0000313" key="2">
    <source>
        <dbReference type="EMBL" id="KAH7314420.1"/>
    </source>
</evidence>
<dbReference type="GO" id="GO:0005543">
    <property type="term" value="F:phospholipid binding"/>
    <property type="evidence" value="ECO:0007669"/>
    <property type="project" value="TreeGrafter"/>
</dbReference>
<protein>
    <recommendedName>
        <fullName evidence="1">Mce/MlaD domain-containing protein</fullName>
    </recommendedName>
</protein>